<dbReference type="PROSITE" id="PS50853">
    <property type="entry name" value="FN3"/>
    <property type="match status" value="1"/>
</dbReference>
<proteinExistence type="inferred from homology"/>
<evidence type="ECO:0000313" key="6">
    <source>
        <dbReference type="EMBL" id="KAH3848849.1"/>
    </source>
</evidence>
<dbReference type="PANTHER" id="PTHR10903">
    <property type="entry name" value="GTPASE, IMAP FAMILY MEMBER-RELATED"/>
    <property type="match status" value="1"/>
</dbReference>
<evidence type="ECO:0000256" key="3">
    <source>
        <dbReference type="ARBA" id="ARBA00023134"/>
    </source>
</evidence>
<protein>
    <recommendedName>
        <fullName evidence="8">Fibronectin type-III domain-containing protein</fullName>
    </recommendedName>
</protein>
<dbReference type="Proteomes" id="UP000828390">
    <property type="component" value="Unassembled WGS sequence"/>
</dbReference>
<evidence type="ECO:0008006" key="8">
    <source>
        <dbReference type="Google" id="ProtNLM"/>
    </source>
</evidence>
<organism evidence="6 7">
    <name type="scientific">Dreissena polymorpha</name>
    <name type="common">Zebra mussel</name>
    <name type="synonym">Mytilus polymorpha</name>
    <dbReference type="NCBI Taxonomy" id="45954"/>
    <lineage>
        <taxon>Eukaryota</taxon>
        <taxon>Metazoa</taxon>
        <taxon>Spiralia</taxon>
        <taxon>Lophotrochozoa</taxon>
        <taxon>Mollusca</taxon>
        <taxon>Bivalvia</taxon>
        <taxon>Autobranchia</taxon>
        <taxon>Heteroconchia</taxon>
        <taxon>Euheterodonta</taxon>
        <taxon>Imparidentia</taxon>
        <taxon>Neoheterodontei</taxon>
        <taxon>Myida</taxon>
        <taxon>Dreissenoidea</taxon>
        <taxon>Dreissenidae</taxon>
        <taxon>Dreissena</taxon>
    </lineage>
</organism>
<dbReference type="Pfam" id="PF00041">
    <property type="entry name" value="fn3"/>
    <property type="match status" value="1"/>
</dbReference>
<dbReference type="EMBL" id="JAIWYP010000003">
    <property type="protein sequence ID" value="KAH3848849.1"/>
    <property type="molecule type" value="Genomic_DNA"/>
</dbReference>
<sequence>MEIMASSSDSFTLKWRPLEIEDRHGIILGYDIAYERIEGLQLGPMNDRDEQINEPSINEAKLTGLVPNMKYRVHIFARTQQGRGEDFFIEGRTLTKSDLRILLVGHTDQENNATGNTLLGKLLWSNKPGLLKSRRRVGCKFGRKIEIVEAPRLFDTSHDDRYVSNELTKCVGLSIPGLNAIIFVLPPDRVSEEMVKTVDFFFEFFGKEVEEFAFVLFTNTTNTTELHEYVGKHDSKTQEKLNKLLERCKGKVLMIENEYDEEKKQNYAQHIVEVIDKANANASKPVFTNVMIKEVENFAIQSFGSETFTVQNRIQTSYGTCSINTDTFKKHIEIDESFLESATDMLKTIRPLTLYSNCSHTQVLLNVHVCIFCVAVGLFFKY</sequence>
<dbReference type="Pfam" id="PF04548">
    <property type="entry name" value="AIG1"/>
    <property type="match status" value="1"/>
</dbReference>
<dbReference type="Gene3D" id="2.60.40.10">
    <property type="entry name" value="Immunoglobulins"/>
    <property type="match status" value="1"/>
</dbReference>
<feature type="domain" description="AIG1-type G" evidence="5">
    <location>
        <begin position="96"/>
        <end position="296"/>
    </location>
</feature>
<evidence type="ECO:0000256" key="2">
    <source>
        <dbReference type="ARBA" id="ARBA00022741"/>
    </source>
</evidence>
<gene>
    <name evidence="6" type="ORF">DPMN_091232</name>
</gene>
<keyword evidence="2" id="KW-0547">Nucleotide-binding</keyword>
<keyword evidence="7" id="KW-1185">Reference proteome</keyword>
<dbReference type="GO" id="GO:0005525">
    <property type="term" value="F:GTP binding"/>
    <property type="evidence" value="ECO:0007669"/>
    <property type="project" value="UniProtKB-KW"/>
</dbReference>
<reference evidence="6" key="2">
    <citation type="submission" date="2020-11" db="EMBL/GenBank/DDBJ databases">
        <authorList>
            <person name="McCartney M.A."/>
            <person name="Auch B."/>
            <person name="Kono T."/>
            <person name="Mallez S."/>
            <person name="Becker A."/>
            <person name="Gohl D.M."/>
            <person name="Silverstein K.A.T."/>
            <person name="Koren S."/>
            <person name="Bechman K.B."/>
            <person name="Herman A."/>
            <person name="Abrahante J.E."/>
            <person name="Garbe J."/>
        </authorList>
    </citation>
    <scope>NUCLEOTIDE SEQUENCE</scope>
    <source>
        <strain evidence="6">Duluth1</strain>
        <tissue evidence="6">Whole animal</tissue>
    </source>
</reference>
<comment type="caution">
    <text evidence="6">The sequence shown here is derived from an EMBL/GenBank/DDBJ whole genome shotgun (WGS) entry which is preliminary data.</text>
</comment>
<dbReference type="InterPro" id="IPR003961">
    <property type="entry name" value="FN3_dom"/>
</dbReference>
<dbReference type="Gene3D" id="3.40.50.300">
    <property type="entry name" value="P-loop containing nucleotide triphosphate hydrolases"/>
    <property type="match status" value="1"/>
</dbReference>
<feature type="domain" description="Fibronectin type-III" evidence="4">
    <location>
        <begin position="1"/>
        <end position="98"/>
    </location>
</feature>
<comment type="similarity">
    <text evidence="1">Belongs to the TRAFAC class TrmE-Era-EngA-EngB-Septin-like GTPase superfamily. AIG1/Toc34/Toc159-like paraseptin GTPase family. IAN subfamily.</text>
</comment>
<accession>A0A9D4QZ19</accession>
<dbReference type="InterPro" id="IPR045058">
    <property type="entry name" value="GIMA/IAN/Toc"/>
</dbReference>
<name>A0A9D4QZ19_DREPO</name>
<dbReference type="SUPFAM" id="SSF49265">
    <property type="entry name" value="Fibronectin type III"/>
    <property type="match status" value="1"/>
</dbReference>
<dbReference type="PROSITE" id="PS51720">
    <property type="entry name" value="G_AIG1"/>
    <property type="match status" value="1"/>
</dbReference>
<keyword evidence="3" id="KW-0342">GTP-binding</keyword>
<dbReference type="PANTHER" id="PTHR10903:SF184">
    <property type="entry name" value="GTP-BINDING PROTEIN A"/>
    <property type="match status" value="1"/>
</dbReference>
<dbReference type="AlphaFoldDB" id="A0A9D4QZ19"/>
<evidence type="ECO:0000313" key="7">
    <source>
        <dbReference type="Proteomes" id="UP000828390"/>
    </source>
</evidence>
<evidence type="ECO:0000259" key="4">
    <source>
        <dbReference type="PROSITE" id="PS50853"/>
    </source>
</evidence>
<dbReference type="InterPro" id="IPR013783">
    <property type="entry name" value="Ig-like_fold"/>
</dbReference>
<dbReference type="InterPro" id="IPR036116">
    <property type="entry name" value="FN3_sf"/>
</dbReference>
<dbReference type="InterPro" id="IPR006703">
    <property type="entry name" value="G_AIG1"/>
</dbReference>
<evidence type="ECO:0000259" key="5">
    <source>
        <dbReference type="PROSITE" id="PS51720"/>
    </source>
</evidence>
<dbReference type="CDD" id="cd00063">
    <property type="entry name" value="FN3"/>
    <property type="match status" value="1"/>
</dbReference>
<evidence type="ECO:0000256" key="1">
    <source>
        <dbReference type="ARBA" id="ARBA00008535"/>
    </source>
</evidence>
<dbReference type="InterPro" id="IPR027417">
    <property type="entry name" value="P-loop_NTPase"/>
</dbReference>
<reference evidence="6" key="1">
    <citation type="journal article" date="2019" name="bioRxiv">
        <title>The Genome of the Zebra Mussel, Dreissena polymorpha: A Resource for Invasive Species Research.</title>
        <authorList>
            <person name="McCartney M.A."/>
            <person name="Auch B."/>
            <person name="Kono T."/>
            <person name="Mallez S."/>
            <person name="Zhang Y."/>
            <person name="Obille A."/>
            <person name="Becker A."/>
            <person name="Abrahante J.E."/>
            <person name="Garbe J."/>
            <person name="Badalamenti J.P."/>
            <person name="Herman A."/>
            <person name="Mangelson H."/>
            <person name="Liachko I."/>
            <person name="Sullivan S."/>
            <person name="Sone E.D."/>
            <person name="Koren S."/>
            <person name="Silverstein K.A.T."/>
            <person name="Beckman K.B."/>
            <person name="Gohl D.M."/>
        </authorList>
    </citation>
    <scope>NUCLEOTIDE SEQUENCE</scope>
    <source>
        <strain evidence="6">Duluth1</strain>
        <tissue evidence="6">Whole animal</tissue>
    </source>
</reference>